<sequence length="175" mass="19475">MYLVYRVAATPYQFDEQMNCTICRAIYQHRRASSRDMPPQCLSRSRKLHLKILRLMQKCCSAAVPNSYVPISMSPLRRHNNGALVPGETSDLYRRLQLGTVNAAVTLNGLTELIAENIKGPSQTGIIVRDNDTCEVVSYAQWESSAANDEVAAELDPKVSAEHQSLMDNASDLSM</sequence>
<dbReference type="HOGENOM" id="CLU_1532514_0_0_1"/>
<dbReference type="AlphaFoldDB" id="N1Q590"/>
<protein>
    <submittedName>
        <fullName evidence="1">Uncharacterized protein</fullName>
    </submittedName>
</protein>
<dbReference type="EMBL" id="KB446535">
    <property type="protein sequence ID" value="EME50089.1"/>
    <property type="molecule type" value="Genomic_DNA"/>
</dbReference>
<proteinExistence type="predicted"/>
<reference evidence="1 2" key="2">
    <citation type="journal article" date="2012" name="PLoS Pathog.">
        <title>Diverse lifestyles and strategies of plant pathogenesis encoded in the genomes of eighteen Dothideomycetes fungi.</title>
        <authorList>
            <person name="Ohm R.A."/>
            <person name="Feau N."/>
            <person name="Henrissat B."/>
            <person name="Schoch C.L."/>
            <person name="Horwitz B.A."/>
            <person name="Barry K.W."/>
            <person name="Condon B.J."/>
            <person name="Copeland A.C."/>
            <person name="Dhillon B."/>
            <person name="Glaser F."/>
            <person name="Hesse C.N."/>
            <person name="Kosti I."/>
            <person name="LaButti K."/>
            <person name="Lindquist E.A."/>
            <person name="Lucas S."/>
            <person name="Salamov A.A."/>
            <person name="Bradshaw R.E."/>
            <person name="Ciuffetti L."/>
            <person name="Hamelin R.C."/>
            <person name="Kema G.H.J."/>
            <person name="Lawrence C."/>
            <person name="Scott J.A."/>
            <person name="Spatafora J.W."/>
            <person name="Turgeon B.G."/>
            <person name="de Wit P.J.G.M."/>
            <person name="Zhong S."/>
            <person name="Goodwin S.B."/>
            <person name="Grigoriev I.V."/>
        </authorList>
    </citation>
    <scope>NUCLEOTIDE SEQUENCE [LARGE SCALE GENOMIC DNA]</scope>
    <source>
        <strain evidence="2">NZE10 / CBS 128990</strain>
    </source>
</reference>
<dbReference type="Proteomes" id="UP000016933">
    <property type="component" value="Unassembled WGS sequence"/>
</dbReference>
<name>N1Q590_DOTSN</name>
<reference evidence="2" key="1">
    <citation type="journal article" date="2012" name="PLoS Genet.">
        <title>The genomes of the fungal plant pathogens Cladosporium fulvum and Dothistroma septosporum reveal adaptation to different hosts and lifestyles but also signatures of common ancestry.</title>
        <authorList>
            <person name="de Wit P.J.G.M."/>
            <person name="van der Burgt A."/>
            <person name="Oekmen B."/>
            <person name="Stergiopoulos I."/>
            <person name="Abd-Elsalam K.A."/>
            <person name="Aerts A.L."/>
            <person name="Bahkali A.H."/>
            <person name="Beenen H.G."/>
            <person name="Chettri P."/>
            <person name="Cox M.P."/>
            <person name="Datema E."/>
            <person name="de Vries R.P."/>
            <person name="Dhillon B."/>
            <person name="Ganley A.R."/>
            <person name="Griffiths S.A."/>
            <person name="Guo Y."/>
            <person name="Hamelin R.C."/>
            <person name="Henrissat B."/>
            <person name="Kabir M.S."/>
            <person name="Jashni M.K."/>
            <person name="Kema G."/>
            <person name="Klaubauf S."/>
            <person name="Lapidus A."/>
            <person name="Levasseur A."/>
            <person name="Lindquist E."/>
            <person name="Mehrabi R."/>
            <person name="Ohm R.A."/>
            <person name="Owen T.J."/>
            <person name="Salamov A."/>
            <person name="Schwelm A."/>
            <person name="Schijlen E."/>
            <person name="Sun H."/>
            <person name="van den Burg H.A."/>
            <person name="van Ham R.C.H.J."/>
            <person name="Zhang S."/>
            <person name="Goodwin S.B."/>
            <person name="Grigoriev I.V."/>
            <person name="Collemare J."/>
            <person name="Bradshaw R.E."/>
        </authorList>
    </citation>
    <scope>NUCLEOTIDE SEQUENCE [LARGE SCALE GENOMIC DNA]</scope>
    <source>
        <strain evidence="2">NZE10 / CBS 128990</strain>
    </source>
</reference>
<keyword evidence="2" id="KW-1185">Reference proteome</keyword>
<gene>
    <name evidence="1" type="ORF">DOTSEDRAFT_31209</name>
</gene>
<evidence type="ECO:0000313" key="2">
    <source>
        <dbReference type="Proteomes" id="UP000016933"/>
    </source>
</evidence>
<evidence type="ECO:0000313" key="1">
    <source>
        <dbReference type="EMBL" id="EME50089.1"/>
    </source>
</evidence>
<organism evidence="1 2">
    <name type="scientific">Dothistroma septosporum (strain NZE10 / CBS 128990)</name>
    <name type="common">Red band needle blight fungus</name>
    <name type="synonym">Mycosphaerella pini</name>
    <dbReference type="NCBI Taxonomy" id="675120"/>
    <lineage>
        <taxon>Eukaryota</taxon>
        <taxon>Fungi</taxon>
        <taxon>Dikarya</taxon>
        <taxon>Ascomycota</taxon>
        <taxon>Pezizomycotina</taxon>
        <taxon>Dothideomycetes</taxon>
        <taxon>Dothideomycetidae</taxon>
        <taxon>Mycosphaerellales</taxon>
        <taxon>Mycosphaerellaceae</taxon>
        <taxon>Dothistroma</taxon>
    </lineage>
</organism>
<accession>N1Q590</accession>